<evidence type="ECO:0000313" key="1">
    <source>
        <dbReference type="EMBL" id="EIT82474.1"/>
    </source>
</evidence>
<dbReference type="AlphaFoldDB" id="I8ABM5"/>
<protein>
    <submittedName>
        <fullName evidence="1">Uncharacterized protein</fullName>
    </submittedName>
</protein>
<sequence>MHSFPKARAWSIVLSTAAVMEGYDLLLVTSFFASPPWTKQYGTLQLNDKYELSAAWQIALYNGPAVGEIVELCLNDLVVERIGYRRTKGRTYAELDILFEKGVSARRFANTTADLFSRPSRVMSSRMELTC</sequence>
<name>I8ABM5_ASPO3</name>
<dbReference type="OrthoDB" id="4260393at2759"/>
<evidence type="ECO:0000313" key="2">
    <source>
        <dbReference type="Proteomes" id="UP000002812"/>
    </source>
</evidence>
<organism evidence="1 2">
    <name type="scientific">Aspergillus oryzae (strain 3.042)</name>
    <name type="common">Yellow koji mold</name>
    <dbReference type="NCBI Taxonomy" id="1160506"/>
    <lineage>
        <taxon>Eukaryota</taxon>
        <taxon>Fungi</taxon>
        <taxon>Dikarya</taxon>
        <taxon>Ascomycota</taxon>
        <taxon>Pezizomycotina</taxon>
        <taxon>Eurotiomycetes</taxon>
        <taxon>Eurotiomycetidae</taxon>
        <taxon>Eurotiales</taxon>
        <taxon>Aspergillaceae</taxon>
        <taxon>Aspergillus</taxon>
        <taxon>Aspergillus subgen. Circumdati</taxon>
    </lineage>
</organism>
<gene>
    <name evidence="1" type="ORF">Ao3042_00452</name>
</gene>
<dbReference type="EMBL" id="AKHY01000079">
    <property type="protein sequence ID" value="EIT82474.1"/>
    <property type="molecule type" value="Genomic_DNA"/>
</dbReference>
<accession>I8ABM5</accession>
<comment type="caution">
    <text evidence="1">The sequence shown here is derived from an EMBL/GenBank/DDBJ whole genome shotgun (WGS) entry which is preliminary data.</text>
</comment>
<reference evidence="1 2" key="1">
    <citation type="journal article" date="2012" name="Eukaryot. Cell">
        <title>Draft genome sequence of Aspergillus oryzae strain 3.042.</title>
        <authorList>
            <person name="Zhao G."/>
            <person name="Yao Y."/>
            <person name="Qi W."/>
            <person name="Wang C."/>
            <person name="Hou L."/>
            <person name="Zeng B."/>
            <person name="Cao X."/>
        </authorList>
    </citation>
    <scope>NUCLEOTIDE SEQUENCE [LARGE SCALE GENOMIC DNA]</scope>
    <source>
        <strain evidence="1 2">3.042</strain>
    </source>
</reference>
<proteinExistence type="predicted"/>
<dbReference type="HOGENOM" id="CLU_1927149_0_0_1"/>
<dbReference type="Proteomes" id="UP000002812">
    <property type="component" value="Unassembled WGS sequence"/>
</dbReference>
<reference evidence="2" key="2">
    <citation type="submission" date="2012-06" db="EMBL/GenBank/DDBJ databases">
        <title>Comparative genomic analyses of Aspergillus oryzae 3.042 and A. oryzae RIB40 for soy-sauce fermentation.</title>
        <authorList>
            <person name="Zhao G."/>
            <person name="Hou L."/>
            <person name="Wang C."/>
            <person name="Cao X."/>
        </authorList>
    </citation>
    <scope>NUCLEOTIDE SEQUENCE [LARGE SCALE GENOMIC DNA]</scope>
    <source>
        <strain evidence="2">3.042</strain>
    </source>
</reference>